<sequence length="465" mass="52915">MSFSHPFHFLLELIPFFLGWILGFNCLSFWLQVFVINHPNEFYNALLDKCKSSKKRIALASLYLGTGPLETKLVETLDSRLGQINGLKVNILLDANRGSRGKLNSRRMLLPLLQNYPQCQVSLFHTPTLRGPLRYLLPARYNELVGLQHMKLYLFDDTVIISGANLSEDYFTNRQDRYLVVSDCKDLADFYWGLIERVSGVSLALDASNNLTPRSHHPYKTSKRDYVLKAKEKIWGYYKAYLDRNVNFNNNKENHDTWIFPLVELPPLGVHQESKVTAKIIRSFPAGSELTLSTGYFNITQQYSDTLLYKSLAKCKILMAHPTANGFLKAGGLASGIPEAYTGLAHRFLLGVLGSGQAGRVTMHEWSRPRWTYHAKGLWATPPLHRYPLLTLIGSSNFGARSVWRDLETGIAVVTANSQLQKQLYSEEKALTNDTSPFTLDVVSQPQRKPPLWVLTTMWLFKTFF</sequence>
<organism evidence="14 15">
    <name type="scientific">Ranatra chinensis</name>
    <dbReference type="NCBI Taxonomy" id="642074"/>
    <lineage>
        <taxon>Eukaryota</taxon>
        <taxon>Metazoa</taxon>
        <taxon>Ecdysozoa</taxon>
        <taxon>Arthropoda</taxon>
        <taxon>Hexapoda</taxon>
        <taxon>Insecta</taxon>
        <taxon>Pterygota</taxon>
        <taxon>Neoptera</taxon>
        <taxon>Paraneoptera</taxon>
        <taxon>Hemiptera</taxon>
        <taxon>Heteroptera</taxon>
        <taxon>Panheteroptera</taxon>
        <taxon>Nepomorpha</taxon>
        <taxon>Nepidae</taxon>
        <taxon>Ranatrinae</taxon>
        <taxon>Ranatra</taxon>
    </lineage>
</organism>
<evidence type="ECO:0000313" key="15">
    <source>
        <dbReference type="Proteomes" id="UP001558652"/>
    </source>
</evidence>
<evidence type="ECO:0000256" key="8">
    <source>
        <dbReference type="ARBA" id="ARBA00023209"/>
    </source>
</evidence>
<dbReference type="PROSITE" id="PS50035">
    <property type="entry name" value="PLD"/>
    <property type="match status" value="1"/>
</dbReference>
<evidence type="ECO:0000256" key="4">
    <source>
        <dbReference type="ARBA" id="ARBA00022516"/>
    </source>
</evidence>
<evidence type="ECO:0000256" key="5">
    <source>
        <dbReference type="ARBA" id="ARBA00022679"/>
    </source>
</evidence>
<dbReference type="PANTHER" id="PTHR12586">
    <property type="entry name" value="CDP-DIACYLGLYCEROL--SERINE O-PHOSPHATIDYLTRANSFERASE"/>
    <property type="match status" value="1"/>
</dbReference>
<keyword evidence="11" id="KW-0547">Nucleotide-binding</keyword>
<feature type="transmembrane region" description="Helical" evidence="12">
    <location>
        <begin position="7"/>
        <end position="31"/>
    </location>
</feature>
<dbReference type="GO" id="GO:0005739">
    <property type="term" value="C:mitochondrion"/>
    <property type="evidence" value="ECO:0007669"/>
    <property type="project" value="UniProtKB-SubCell"/>
</dbReference>
<keyword evidence="12" id="KW-0812">Transmembrane</keyword>
<keyword evidence="8 11" id="KW-0594">Phospholipid biosynthesis</keyword>
<dbReference type="CDD" id="cd09137">
    <property type="entry name" value="PLDc_PGS1_euk_2"/>
    <property type="match status" value="1"/>
</dbReference>
<dbReference type="Proteomes" id="UP001558652">
    <property type="component" value="Unassembled WGS sequence"/>
</dbReference>
<dbReference type="AlphaFoldDB" id="A0ABD0YDV0"/>
<keyword evidence="12" id="KW-1133">Transmembrane helix</keyword>
<comment type="function">
    <text evidence="1 11">Functions in the biosynthesis of the anionic phospholipids phosphatidylglycerol and cardiolipin.</text>
</comment>
<evidence type="ECO:0000256" key="3">
    <source>
        <dbReference type="ARBA" id="ARBA00010682"/>
    </source>
</evidence>
<dbReference type="Pfam" id="PF00614">
    <property type="entry name" value="PLDc"/>
    <property type="match status" value="1"/>
</dbReference>
<dbReference type="EMBL" id="JBFDAA010000009">
    <property type="protein sequence ID" value="KAL1129475.1"/>
    <property type="molecule type" value="Genomic_DNA"/>
</dbReference>
<feature type="domain" description="PLD phosphodiesterase" evidence="13">
    <location>
        <begin position="144"/>
        <end position="170"/>
    </location>
</feature>
<evidence type="ECO:0000313" key="14">
    <source>
        <dbReference type="EMBL" id="KAL1129475.1"/>
    </source>
</evidence>
<keyword evidence="5 11" id="KW-0808">Transferase</keyword>
<dbReference type="GO" id="GO:0005524">
    <property type="term" value="F:ATP binding"/>
    <property type="evidence" value="ECO:0007669"/>
    <property type="project" value="UniProtKB-KW"/>
</dbReference>
<dbReference type="InterPro" id="IPR016270">
    <property type="entry name" value="PGS1"/>
</dbReference>
<keyword evidence="15" id="KW-1185">Reference proteome</keyword>
<protein>
    <recommendedName>
        <fullName evidence="11">CDP-diacylglycerol--glycerol-3-phosphate 3-phosphatidyltransferase</fullName>
        <ecNumber evidence="11">2.7.8.5</ecNumber>
    </recommendedName>
</protein>
<evidence type="ECO:0000256" key="9">
    <source>
        <dbReference type="ARBA" id="ARBA00023264"/>
    </source>
</evidence>
<keyword evidence="6" id="KW-0677">Repeat</keyword>
<reference evidence="14 15" key="1">
    <citation type="submission" date="2024-07" db="EMBL/GenBank/DDBJ databases">
        <title>Chromosome-level genome assembly of the water stick insect Ranatra chinensis (Heteroptera: Nepidae).</title>
        <authorList>
            <person name="Liu X."/>
        </authorList>
    </citation>
    <scope>NUCLEOTIDE SEQUENCE [LARGE SCALE GENOMIC DNA]</scope>
    <source>
        <strain evidence="14">Cailab_2021Rc</strain>
        <tissue evidence="14">Muscle</tissue>
    </source>
</reference>
<comment type="caution">
    <text evidence="14">The sequence shown here is derived from an EMBL/GenBank/DDBJ whole genome shotgun (WGS) entry which is preliminary data.</text>
</comment>
<comment type="subcellular location">
    <subcellularLocation>
        <location evidence="11">Mitochondrion</location>
    </subcellularLocation>
</comment>
<comment type="similarity">
    <text evidence="3 11">Belongs to the CDP-alcohol phosphatidyltransferase class-II family.</text>
</comment>
<dbReference type="GO" id="GO:0008444">
    <property type="term" value="F:CDP-diacylglycerol-glycerol-3-phosphate 3-phosphatidyltransferase activity"/>
    <property type="evidence" value="ECO:0007669"/>
    <property type="project" value="UniProtKB-EC"/>
</dbReference>
<dbReference type="CDD" id="cd09135">
    <property type="entry name" value="PLDc_PGS1_euk_1"/>
    <property type="match status" value="1"/>
</dbReference>
<evidence type="ECO:0000256" key="2">
    <source>
        <dbReference type="ARBA" id="ARBA00005042"/>
    </source>
</evidence>
<proteinExistence type="inferred from homology"/>
<evidence type="ECO:0000256" key="7">
    <source>
        <dbReference type="ARBA" id="ARBA00023098"/>
    </source>
</evidence>
<dbReference type="PANTHER" id="PTHR12586:SF1">
    <property type="entry name" value="CDP-DIACYLGLYCEROL--GLYCEROL-3-PHOSPHATE 3-PHOSPHATIDYLTRANSFERASE, MITOCHONDRIAL"/>
    <property type="match status" value="1"/>
</dbReference>
<keyword evidence="7 11" id="KW-0443">Lipid metabolism</keyword>
<name>A0ABD0YDV0_9HEMI</name>
<keyword evidence="12" id="KW-0472">Membrane</keyword>
<evidence type="ECO:0000259" key="13">
    <source>
        <dbReference type="PROSITE" id="PS50035"/>
    </source>
</evidence>
<dbReference type="Gene3D" id="3.30.870.10">
    <property type="entry name" value="Endonuclease Chain A"/>
    <property type="match status" value="2"/>
</dbReference>
<dbReference type="EC" id="2.7.8.5" evidence="11"/>
<keyword evidence="9 11" id="KW-1208">Phospholipid metabolism</keyword>
<dbReference type="PIRSF" id="PIRSF000850">
    <property type="entry name" value="Phospholipase_D_PSS"/>
    <property type="match status" value="1"/>
</dbReference>
<evidence type="ECO:0000256" key="1">
    <source>
        <dbReference type="ARBA" id="ARBA00003537"/>
    </source>
</evidence>
<evidence type="ECO:0000256" key="12">
    <source>
        <dbReference type="SAM" id="Phobius"/>
    </source>
</evidence>
<dbReference type="GO" id="GO:0008654">
    <property type="term" value="P:phospholipid biosynthetic process"/>
    <property type="evidence" value="ECO:0007669"/>
    <property type="project" value="UniProtKB-KW"/>
</dbReference>
<evidence type="ECO:0000256" key="10">
    <source>
        <dbReference type="ARBA" id="ARBA00048586"/>
    </source>
</evidence>
<keyword evidence="11" id="KW-0067">ATP-binding</keyword>
<dbReference type="SUPFAM" id="SSF56024">
    <property type="entry name" value="Phospholipase D/nuclease"/>
    <property type="match status" value="1"/>
</dbReference>
<dbReference type="InterPro" id="IPR001736">
    <property type="entry name" value="PLipase_D/transphosphatidylase"/>
</dbReference>
<gene>
    <name evidence="14" type="ORF">AAG570_014001</name>
</gene>
<keyword evidence="4 11" id="KW-0444">Lipid biosynthesis</keyword>
<comment type="catalytic activity">
    <reaction evidence="10 11">
        <text>a CDP-1,2-diacyl-sn-glycerol + sn-glycerol 3-phosphate = a 1,2-diacyl-sn-glycero-3-phospho-(1'-sn-glycero-3'-phosphate) + CMP + H(+)</text>
        <dbReference type="Rhea" id="RHEA:12593"/>
        <dbReference type="ChEBI" id="CHEBI:15378"/>
        <dbReference type="ChEBI" id="CHEBI:57597"/>
        <dbReference type="ChEBI" id="CHEBI:58332"/>
        <dbReference type="ChEBI" id="CHEBI:60110"/>
        <dbReference type="ChEBI" id="CHEBI:60377"/>
        <dbReference type="EC" id="2.7.8.5"/>
    </reaction>
</comment>
<evidence type="ECO:0000256" key="6">
    <source>
        <dbReference type="ARBA" id="ARBA00022737"/>
    </source>
</evidence>
<keyword evidence="11" id="KW-0496">Mitochondrion</keyword>
<dbReference type="SMART" id="SM00155">
    <property type="entry name" value="PLDc"/>
    <property type="match status" value="1"/>
</dbReference>
<accession>A0ABD0YDV0</accession>
<evidence type="ECO:0000256" key="11">
    <source>
        <dbReference type="RuleBase" id="RU365024"/>
    </source>
</evidence>
<comment type="pathway">
    <text evidence="2 11">Phospholipid metabolism; phosphatidylglycerol biosynthesis; phosphatidylglycerol from CDP-diacylglycerol: step 1/2.</text>
</comment>